<comment type="subcellular location">
    <subcellularLocation>
        <location evidence="1">Membrane</location>
        <topology evidence="1">Single-pass type II membrane protein</topology>
    </subcellularLocation>
</comment>
<gene>
    <name evidence="8" type="ORF">WICANDRAFT_97639</name>
</gene>
<sequence length="356" mass="42792">MLTLLISLLIPLFLYLKYIPTSLNNFGTYYSELVPNEHIRENATFLTLCRNSDLYPMLETIQSIEDRFNNKFHYDWVFLNDVPFTQEFKESVTPMISGNVKFGTIEEKHWSYPDWIDQERVKESMETLKDRVVYGGSESYRHMCRWYSGFFQWHDLMLDYKYYWRVEPEIKVFCDIDYDVFKYMREFGKKYGFIISIYEFKVTIPTLFGKVLEFINGDEQVQASLPDDNLKDFIIDEEGDYNLCHFWTNFEVADLDFFRSDEFKKYFKFLDESGGFFYDRWGDGPVRSIFTSLFLKKDEIFWIKDFGYIHPPYMQCPLDKSTRLAKHCSCDPNEDFTLNDYSCTSKYLELMNKRAI</sequence>
<evidence type="ECO:0000313" key="8">
    <source>
        <dbReference type="EMBL" id="ODQ57134.1"/>
    </source>
</evidence>
<organism evidence="8 9">
    <name type="scientific">Wickerhamomyces anomalus (strain ATCC 58044 / CBS 1984 / NCYC 433 / NRRL Y-366-8)</name>
    <name type="common">Yeast</name>
    <name type="synonym">Hansenula anomala</name>
    <dbReference type="NCBI Taxonomy" id="683960"/>
    <lineage>
        <taxon>Eukaryota</taxon>
        <taxon>Fungi</taxon>
        <taxon>Dikarya</taxon>
        <taxon>Ascomycota</taxon>
        <taxon>Saccharomycotina</taxon>
        <taxon>Saccharomycetes</taxon>
        <taxon>Phaffomycetales</taxon>
        <taxon>Wickerhamomycetaceae</taxon>
        <taxon>Wickerhamomyces</taxon>
    </lineage>
</organism>
<dbReference type="GeneID" id="30203848"/>
<dbReference type="InterPro" id="IPR002685">
    <property type="entry name" value="Glyco_trans_15"/>
</dbReference>
<dbReference type="FunFam" id="3.90.550.10:FF:000051">
    <property type="entry name" value="Alpha-1,2-mannosyltransferase (Ktr4)"/>
    <property type="match status" value="1"/>
</dbReference>
<evidence type="ECO:0000256" key="6">
    <source>
        <dbReference type="PIRSR" id="PIRSR018153-1"/>
    </source>
</evidence>
<dbReference type="GO" id="GO:0006487">
    <property type="term" value="P:protein N-linked glycosylation"/>
    <property type="evidence" value="ECO:0007669"/>
    <property type="project" value="TreeGrafter"/>
</dbReference>
<dbReference type="OrthoDB" id="3978028at2759"/>
<evidence type="ECO:0000256" key="1">
    <source>
        <dbReference type="ARBA" id="ARBA00004606"/>
    </source>
</evidence>
<dbReference type="AlphaFoldDB" id="A0A1E3NVK4"/>
<dbReference type="PIRSF" id="PIRSF018153">
    <property type="entry name" value="Glyco_trans_15"/>
    <property type="match status" value="1"/>
</dbReference>
<evidence type="ECO:0000313" key="9">
    <source>
        <dbReference type="Proteomes" id="UP000094112"/>
    </source>
</evidence>
<keyword evidence="7" id="KW-0732">Signal</keyword>
<dbReference type="GO" id="GO:0006493">
    <property type="term" value="P:protein O-linked glycosylation"/>
    <property type="evidence" value="ECO:0007669"/>
    <property type="project" value="TreeGrafter"/>
</dbReference>
<dbReference type="Gene3D" id="3.90.550.10">
    <property type="entry name" value="Spore Coat Polysaccharide Biosynthesis Protein SpsA, Chain A"/>
    <property type="match status" value="1"/>
</dbReference>
<keyword evidence="5" id="KW-0735">Signal-anchor</keyword>
<evidence type="ECO:0000256" key="4">
    <source>
        <dbReference type="ARBA" id="ARBA00022679"/>
    </source>
</evidence>
<comment type="similarity">
    <text evidence="2">Belongs to the glycosyltransferase 15 family.</text>
</comment>
<dbReference type="PANTHER" id="PTHR31121:SF6">
    <property type="entry name" value="ALPHA-1,2 MANNOSYLTRANSFERASE KTR1"/>
    <property type="match status" value="1"/>
</dbReference>
<keyword evidence="3" id="KW-0328">Glycosyltransferase</keyword>
<feature type="active site" description="Nucleophile" evidence="6">
    <location>
        <position position="251"/>
    </location>
</feature>
<keyword evidence="5" id="KW-0812">Transmembrane</keyword>
<keyword evidence="4 8" id="KW-0808">Transferase</keyword>
<evidence type="ECO:0000256" key="7">
    <source>
        <dbReference type="SAM" id="SignalP"/>
    </source>
</evidence>
<dbReference type="GO" id="GO:0005794">
    <property type="term" value="C:Golgi apparatus"/>
    <property type="evidence" value="ECO:0007669"/>
    <property type="project" value="TreeGrafter"/>
</dbReference>
<name>A0A1E3NVK4_WICAA</name>
<dbReference type="EMBL" id="KV454214">
    <property type="protein sequence ID" value="ODQ57134.1"/>
    <property type="molecule type" value="Genomic_DNA"/>
</dbReference>
<evidence type="ECO:0000256" key="5">
    <source>
        <dbReference type="ARBA" id="ARBA00022968"/>
    </source>
</evidence>
<dbReference type="STRING" id="683960.A0A1E3NVK4"/>
<evidence type="ECO:0000256" key="3">
    <source>
        <dbReference type="ARBA" id="ARBA00022676"/>
    </source>
</evidence>
<dbReference type="GO" id="GO:0000032">
    <property type="term" value="P:cell wall mannoprotein biosynthetic process"/>
    <property type="evidence" value="ECO:0007669"/>
    <property type="project" value="TreeGrafter"/>
</dbReference>
<feature type="signal peptide" evidence="7">
    <location>
        <begin position="1"/>
        <end position="16"/>
    </location>
</feature>
<keyword evidence="9" id="KW-1185">Reference proteome</keyword>
<dbReference type="PANTHER" id="PTHR31121">
    <property type="entry name" value="ALPHA-1,2 MANNOSYLTRANSFERASE KTR1"/>
    <property type="match status" value="1"/>
</dbReference>
<dbReference type="RefSeq" id="XP_019036341.1">
    <property type="nucleotide sequence ID" value="XM_019186602.1"/>
</dbReference>
<proteinExistence type="inferred from homology"/>
<dbReference type="InterPro" id="IPR029044">
    <property type="entry name" value="Nucleotide-diphossugar_trans"/>
</dbReference>
<feature type="chain" id="PRO_5009133543" evidence="7">
    <location>
        <begin position="17"/>
        <end position="356"/>
    </location>
</feature>
<dbReference type="GO" id="GO:0016020">
    <property type="term" value="C:membrane"/>
    <property type="evidence" value="ECO:0007669"/>
    <property type="project" value="UniProtKB-SubCell"/>
</dbReference>
<accession>A0A1E3NVK4</accession>
<dbReference type="Pfam" id="PF01793">
    <property type="entry name" value="Glyco_transf_15"/>
    <property type="match status" value="1"/>
</dbReference>
<dbReference type="SUPFAM" id="SSF53448">
    <property type="entry name" value="Nucleotide-diphospho-sugar transferases"/>
    <property type="match status" value="1"/>
</dbReference>
<dbReference type="Proteomes" id="UP000094112">
    <property type="component" value="Unassembled WGS sequence"/>
</dbReference>
<evidence type="ECO:0000256" key="2">
    <source>
        <dbReference type="ARBA" id="ARBA00007677"/>
    </source>
</evidence>
<protein>
    <submittedName>
        <fullName evidence="8">Glycosyltransferase family 15 protein</fullName>
    </submittedName>
</protein>
<dbReference type="GO" id="GO:0000026">
    <property type="term" value="F:alpha-1,2-mannosyltransferase activity"/>
    <property type="evidence" value="ECO:0007669"/>
    <property type="project" value="TreeGrafter"/>
</dbReference>
<reference evidence="8 9" key="1">
    <citation type="journal article" date="2016" name="Proc. Natl. Acad. Sci. U.S.A.">
        <title>Comparative genomics of biotechnologically important yeasts.</title>
        <authorList>
            <person name="Riley R."/>
            <person name="Haridas S."/>
            <person name="Wolfe K.H."/>
            <person name="Lopes M.R."/>
            <person name="Hittinger C.T."/>
            <person name="Goeker M."/>
            <person name="Salamov A.A."/>
            <person name="Wisecaver J.H."/>
            <person name="Long T.M."/>
            <person name="Calvey C.H."/>
            <person name="Aerts A.L."/>
            <person name="Barry K.W."/>
            <person name="Choi C."/>
            <person name="Clum A."/>
            <person name="Coughlan A.Y."/>
            <person name="Deshpande S."/>
            <person name="Douglass A.P."/>
            <person name="Hanson S.J."/>
            <person name="Klenk H.-P."/>
            <person name="LaButti K.M."/>
            <person name="Lapidus A."/>
            <person name="Lindquist E.A."/>
            <person name="Lipzen A.M."/>
            <person name="Meier-Kolthoff J.P."/>
            <person name="Ohm R.A."/>
            <person name="Otillar R.P."/>
            <person name="Pangilinan J.L."/>
            <person name="Peng Y."/>
            <person name="Rokas A."/>
            <person name="Rosa C.A."/>
            <person name="Scheuner C."/>
            <person name="Sibirny A.A."/>
            <person name="Slot J.C."/>
            <person name="Stielow J.B."/>
            <person name="Sun H."/>
            <person name="Kurtzman C.P."/>
            <person name="Blackwell M."/>
            <person name="Grigoriev I.V."/>
            <person name="Jeffries T.W."/>
        </authorList>
    </citation>
    <scope>NUCLEOTIDE SEQUENCE [LARGE SCALE GENOMIC DNA]</scope>
    <source>
        <strain evidence="9">ATCC 58044 / CBS 1984 / NCYC 433 / NRRL Y-366-8</strain>
    </source>
</reference>